<feature type="binding site" evidence="2">
    <location>
        <position position="330"/>
    </location>
    <ligand>
        <name>Zn(2+)</name>
        <dbReference type="ChEBI" id="CHEBI:29105"/>
        <note>catalytic</note>
    </ligand>
</feature>
<keyword evidence="3" id="KW-0732">Signal</keyword>
<evidence type="ECO:0000256" key="2">
    <source>
        <dbReference type="PIRSR" id="PIRSR634015-3"/>
    </source>
</evidence>
<protein>
    <submittedName>
        <fullName evidence="5">Peptidase M1 family protein</fullName>
    </submittedName>
</protein>
<dbReference type="InterPro" id="IPR027268">
    <property type="entry name" value="Peptidase_M4/M1_CTD_sf"/>
</dbReference>
<accession>A0A0M4MA83</accession>
<name>A0A0M4MA83_9SPHN</name>
<dbReference type="Proteomes" id="UP000057938">
    <property type="component" value="Chromosome"/>
</dbReference>
<dbReference type="GO" id="GO:0008270">
    <property type="term" value="F:zinc ion binding"/>
    <property type="evidence" value="ECO:0007669"/>
    <property type="project" value="InterPro"/>
</dbReference>
<evidence type="ECO:0000313" key="5">
    <source>
        <dbReference type="EMBL" id="ALE17851.1"/>
    </source>
</evidence>
<reference evidence="5 6" key="1">
    <citation type="submission" date="2015-09" db="EMBL/GenBank/DDBJ databases">
        <title>Complete genome sequence of a benzo[a]pyrene-degrading bacterium Altererythrobacter epoxidivorans CGMCC 1.7731T.</title>
        <authorList>
            <person name="Li Z."/>
            <person name="Cheng H."/>
            <person name="Huo Y."/>
            <person name="Xu X."/>
        </authorList>
    </citation>
    <scope>NUCLEOTIDE SEQUENCE [LARGE SCALE GENOMIC DNA]</scope>
    <source>
        <strain evidence="5 6">CGMCC 1.7731</strain>
    </source>
</reference>
<feature type="signal peptide" evidence="3">
    <location>
        <begin position="1"/>
        <end position="20"/>
    </location>
</feature>
<dbReference type="GO" id="GO:0008237">
    <property type="term" value="F:metallopeptidase activity"/>
    <property type="evidence" value="ECO:0007669"/>
    <property type="project" value="InterPro"/>
</dbReference>
<evidence type="ECO:0000259" key="4">
    <source>
        <dbReference type="Pfam" id="PF01433"/>
    </source>
</evidence>
<dbReference type="EMBL" id="CP012669">
    <property type="protein sequence ID" value="ALE17851.1"/>
    <property type="molecule type" value="Genomic_DNA"/>
</dbReference>
<gene>
    <name evidence="5" type="ORF">AMC99_02578</name>
</gene>
<feature type="chain" id="PRO_5005798268" evidence="3">
    <location>
        <begin position="21"/>
        <end position="579"/>
    </location>
</feature>
<dbReference type="Gene3D" id="1.10.390.10">
    <property type="entry name" value="Neutral Protease Domain 2"/>
    <property type="match status" value="1"/>
</dbReference>
<dbReference type="CDD" id="cd09603">
    <property type="entry name" value="M1_APN_like"/>
    <property type="match status" value="1"/>
</dbReference>
<dbReference type="InterPro" id="IPR042097">
    <property type="entry name" value="Aminopeptidase_N-like_N_sf"/>
</dbReference>
<keyword evidence="2" id="KW-0862">Zinc</keyword>
<dbReference type="PANTHER" id="PTHR45726">
    <property type="entry name" value="LEUKOTRIENE A-4 HYDROLASE"/>
    <property type="match status" value="1"/>
</dbReference>
<keyword evidence="6" id="KW-1185">Reference proteome</keyword>
<comment type="cofactor">
    <cofactor evidence="2">
        <name>Zn(2+)</name>
        <dbReference type="ChEBI" id="CHEBI:29105"/>
    </cofactor>
    <text evidence="2">Binds 1 zinc ion per subunit.</text>
</comment>
<dbReference type="InterPro" id="IPR014782">
    <property type="entry name" value="Peptidase_M1_dom"/>
</dbReference>
<dbReference type="Pfam" id="PF01433">
    <property type="entry name" value="Peptidase_M1"/>
    <property type="match status" value="1"/>
</dbReference>
<feature type="active site" description="Proton donor" evidence="1">
    <location>
        <position position="413"/>
    </location>
</feature>
<dbReference type="SUPFAM" id="SSF63737">
    <property type="entry name" value="Leukotriene A4 hydrolase N-terminal domain"/>
    <property type="match status" value="1"/>
</dbReference>
<feature type="domain" description="Peptidase M1 membrane alanine aminopeptidase" evidence="4">
    <location>
        <begin position="325"/>
        <end position="480"/>
    </location>
</feature>
<dbReference type="STRING" id="361183.AMC99_02578"/>
<dbReference type="PANTHER" id="PTHR45726:SF3">
    <property type="entry name" value="LEUKOTRIENE A-4 HYDROLASE"/>
    <property type="match status" value="1"/>
</dbReference>
<dbReference type="InterPro" id="IPR034015">
    <property type="entry name" value="M1_LTA4H"/>
</dbReference>
<organism evidence="5 6">
    <name type="scientific">Altererythrobacter epoxidivorans</name>
    <dbReference type="NCBI Taxonomy" id="361183"/>
    <lineage>
        <taxon>Bacteria</taxon>
        <taxon>Pseudomonadati</taxon>
        <taxon>Pseudomonadota</taxon>
        <taxon>Alphaproteobacteria</taxon>
        <taxon>Sphingomonadales</taxon>
        <taxon>Erythrobacteraceae</taxon>
        <taxon>Altererythrobacter</taxon>
    </lineage>
</organism>
<evidence type="ECO:0000313" key="6">
    <source>
        <dbReference type="Proteomes" id="UP000057938"/>
    </source>
</evidence>
<dbReference type="SUPFAM" id="SSF55486">
    <property type="entry name" value="Metalloproteases ('zincins'), catalytic domain"/>
    <property type="match status" value="1"/>
</dbReference>
<feature type="active site" description="Proton acceptor" evidence="1">
    <location>
        <position position="331"/>
    </location>
</feature>
<dbReference type="OrthoDB" id="9814383at2"/>
<evidence type="ECO:0000256" key="1">
    <source>
        <dbReference type="PIRSR" id="PIRSR634015-1"/>
    </source>
</evidence>
<dbReference type="KEGG" id="aep:AMC99_02578"/>
<sequence>MRFSTFAALLLAGTATQAAAQEPPVPAESLPPLSPFTADSGAPLSVAQAATDLPRLDLAIRIDPANKAISGEADYIIRANAPVEMAEFDLDPRFSVTSITVDGNETRYESADGQLSIPLGRTLAAGETARVSIAWNGKPWVAKRAPWDGGFVWSETPEGKPWVATAVQMEGCDMFWPCIDHPTKEVERLNSAITVPEGLVAAGNGTLLGHDTADGWTTWRWSTRNPNTYAIAINVGPYELASASFESRFGNTIPLKFWHLPGHAPQAAALLDEMKTYLDFFEEMIGPYPFGDEKVGLAETPHLGMEHQTINAYGNEFKPSPQGYDGLAQHEFAHEWFANQLTNSSNNDMWLQEGLGTYMQPLFQQWRDGEAAYLAALSSQRLALLNRTPVVPSSPITSNYYLDTDAGWGKDIYSKGSQISHTLRQLIGDEAFFTSIRRLVYGRADPKPGNFVPQFRSTADFQRIAEEESGKDLGWFFDTYLREAALPVLKQNRVGDRLELEWVRESGKPFPMPVEVQFGGRVVSVPMTGGKGSVNLGSERMHYVIDPLAKVLRYSATVERWQAWVAEQQEKAKKAKSGT</sequence>
<feature type="binding site" evidence="2">
    <location>
        <position position="353"/>
    </location>
    <ligand>
        <name>Zn(2+)</name>
        <dbReference type="ChEBI" id="CHEBI:29105"/>
        <note>catalytic</note>
    </ligand>
</feature>
<dbReference type="PATRIC" id="fig|361183.4.peg.2533"/>
<evidence type="ECO:0000256" key="3">
    <source>
        <dbReference type="SAM" id="SignalP"/>
    </source>
</evidence>
<dbReference type="RefSeq" id="WP_061927033.1">
    <property type="nucleotide sequence ID" value="NZ_CP012669.1"/>
</dbReference>
<keyword evidence="2" id="KW-0479">Metal-binding</keyword>
<feature type="binding site" evidence="2">
    <location>
        <position position="334"/>
    </location>
    <ligand>
        <name>Zn(2+)</name>
        <dbReference type="ChEBI" id="CHEBI:29105"/>
        <note>catalytic</note>
    </ligand>
</feature>
<dbReference type="AlphaFoldDB" id="A0A0M4MA83"/>
<proteinExistence type="predicted"/>
<dbReference type="Gene3D" id="2.60.40.1730">
    <property type="entry name" value="tricorn interacting facor f3 domain"/>
    <property type="match status" value="1"/>
</dbReference>